<accession>A0A941J3I1</accession>
<keyword evidence="9" id="KW-0067">ATP-binding</keyword>
<proteinExistence type="predicted"/>
<name>A0A941J3I1_9BACI</name>
<organism evidence="13 14">
    <name type="scientific">Peribacillus frigoritolerans</name>
    <dbReference type="NCBI Taxonomy" id="450367"/>
    <lineage>
        <taxon>Bacteria</taxon>
        <taxon>Bacillati</taxon>
        <taxon>Bacillota</taxon>
        <taxon>Bacilli</taxon>
        <taxon>Bacillales</taxon>
        <taxon>Bacillaceae</taxon>
        <taxon>Peribacillus</taxon>
    </lineage>
</organism>
<dbReference type="GO" id="GO:0005886">
    <property type="term" value="C:plasma membrane"/>
    <property type="evidence" value="ECO:0007669"/>
    <property type="project" value="UniProtKB-SubCell"/>
</dbReference>
<dbReference type="SMART" id="SM00304">
    <property type="entry name" value="HAMP"/>
    <property type="match status" value="1"/>
</dbReference>
<keyword evidence="10" id="KW-0902">Two-component regulatory system</keyword>
<comment type="catalytic activity">
    <reaction evidence="1">
        <text>ATP + protein L-histidine = ADP + protein N-phospho-L-histidine.</text>
        <dbReference type="EC" id="2.7.13.3"/>
    </reaction>
</comment>
<keyword evidence="7" id="KW-0547">Nucleotide-binding</keyword>
<dbReference type="InterPro" id="IPR050398">
    <property type="entry name" value="HssS/ArlS-like"/>
</dbReference>
<dbReference type="SUPFAM" id="SSF158472">
    <property type="entry name" value="HAMP domain-like"/>
    <property type="match status" value="1"/>
</dbReference>
<dbReference type="GO" id="GO:0005524">
    <property type="term" value="F:ATP binding"/>
    <property type="evidence" value="ECO:0007669"/>
    <property type="project" value="UniProtKB-KW"/>
</dbReference>
<keyword evidence="11" id="KW-0472">Membrane</keyword>
<dbReference type="EMBL" id="JAGTPW010000059">
    <property type="protein sequence ID" value="MBR8645948.1"/>
    <property type="molecule type" value="Genomic_DNA"/>
</dbReference>
<evidence type="ECO:0000256" key="8">
    <source>
        <dbReference type="ARBA" id="ARBA00022777"/>
    </source>
</evidence>
<reference evidence="13" key="1">
    <citation type="submission" date="2021-04" db="EMBL/GenBank/DDBJ databases">
        <title>Whole genome sequencing of Enterococci isolates from hospitalized patients.</title>
        <authorList>
            <person name="Ogoti B.M."/>
            <person name="Onyambu F.G."/>
        </authorList>
    </citation>
    <scope>NUCLEOTIDE SEQUENCE</scope>
    <source>
        <strain evidence="13">242</strain>
    </source>
</reference>
<evidence type="ECO:0000256" key="4">
    <source>
        <dbReference type="ARBA" id="ARBA00022475"/>
    </source>
</evidence>
<evidence type="ECO:0000256" key="9">
    <source>
        <dbReference type="ARBA" id="ARBA00022840"/>
    </source>
</evidence>
<dbReference type="PANTHER" id="PTHR45528">
    <property type="entry name" value="SENSOR HISTIDINE KINASE CPXA"/>
    <property type="match status" value="1"/>
</dbReference>
<dbReference type="AlphaFoldDB" id="A0A941J3I1"/>
<keyword evidence="6" id="KW-0808">Transferase</keyword>
<feature type="domain" description="HAMP" evidence="12">
    <location>
        <begin position="13"/>
        <end position="65"/>
    </location>
</feature>
<evidence type="ECO:0000256" key="3">
    <source>
        <dbReference type="ARBA" id="ARBA00012438"/>
    </source>
</evidence>
<evidence type="ECO:0000256" key="5">
    <source>
        <dbReference type="ARBA" id="ARBA00022553"/>
    </source>
</evidence>
<evidence type="ECO:0000256" key="10">
    <source>
        <dbReference type="ARBA" id="ARBA00023012"/>
    </source>
</evidence>
<dbReference type="Proteomes" id="UP000680045">
    <property type="component" value="Unassembled WGS sequence"/>
</dbReference>
<evidence type="ECO:0000313" key="13">
    <source>
        <dbReference type="EMBL" id="MBR8645948.1"/>
    </source>
</evidence>
<protein>
    <recommendedName>
        <fullName evidence="3">histidine kinase</fullName>
        <ecNumber evidence="3">2.7.13.3</ecNumber>
    </recommendedName>
</protein>
<dbReference type="PROSITE" id="PS50885">
    <property type="entry name" value="HAMP"/>
    <property type="match status" value="1"/>
</dbReference>
<evidence type="ECO:0000313" key="14">
    <source>
        <dbReference type="Proteomes" id="UP000680045"/>
    </source>
</evidence>
<evidence type="ECO:0000256" key="11">
    <source>
        <dbReference type="ARBA" id="ARBA00023136"/>
    </source>
</evidence>
<dbReference type="GO" id="GO:0000155">
    <property type="term" value="F:phosphorelay sensor kinase activity"/>
    <property type="evidence" value="ECO:0007669"/>
    <property type="project" value="TreeGrafter"/>
</dbReference>
<evidence type="ECO:0000259" key="12">
    <source>
        <dbReference type="PROSITE" id="PS50885"/>
    </source>
</evidence>
<evidence type="ECO:0000256" key="2">
    <source>
        <dbReference type="ARBA" id="ARBA00004651"/>
    </source>
</evidence>
<keyword evidence="5" id="KW-0597">Phosphoprotein</keyword>
<dbReference type="Pfam" id="PF00672">
    <property type="entry name" value="HAMP"/>
    <property type="match status" value="1"/>
</dbReference>
<evidence type="ECO:0000256" key="7">
    <source>
        <dbReference type="ARBA" id="ARBA00022741"/>
    </source>
</evidence>
<gene>
    <name evidence="13" type="ORF">KEH51_24360</name>
</gene>
<comment type="caution">
    <text evidence="13">The sequence shown here is derived from an EMBL/GenBank/DDBJ whole genome shotgun (WGS) entry which is preliminary data.</text>
</comment>
<dbReference type="InterPro" id="IPR003660">
    <property type="entry name" value="HAMP_dom"/>
</dbReference>
<evidence type="ECO:0000256" key="6">
    <source>
        <dbReference type="ARBA" id="ARBA00022679"/>
    </source>
</evidence>
<keyword evidence="4" id="KW-1003">Cell membrane</keyword>
<comment type="subcellular location">
    <subcellularLocation>
        <location evidence="2">Cell membrane</location>
        <topology evidence="2">Multi-pass membrane protein</topology>
    </subcellularLocation>
</comment>
<sequence>MIVAILFTTKWLKKLVSPIKEIETAAHRVSEGDYDIQVEVRSHDEIGKLAIAFNDMANSIHLEEERKKNF</sequence>
<keyword evidence="8" id="KW-0418">Kinase</keyword>
<evidence type="ECO:0000256" key="1">
    <source>
        <dbReference type="ARBA" id="ARBA00000085"/>
    </source>
</evidence>
<dbReference type="PANTHER" id="PTHR45528:SF1">
    <property type="entry name" value="SENSOR HISTIDINE KINASE CPXA"/>
    <property type="match status" value="1"/>
</dbReference>
<dbReference type="Gene3D" id="6.10.340.10">
    <property type="match status" value="1"/>
</dbReference>
<dbReference type="EC" id="2.7.13.3" evidence="3"/>
<dbReference type="CDD" id="cd06225">
    <property type="entry name" value="HAMP"/>
    <property type="match status" value="1"/>
</dbReference>